<organism evidence="1">
    <name type="scientific">Medicago truncatula</name>
    <name type="common">Barrel medic</name>
    <name type="synonym">Medicago tribuloides</name>
    <dbReference type="NCBI Taxonomy" id="3880"/>
    <lineage>
        <taxon>Eukaryota</taxon>
        <taxon>Viridiplantae</taxon>
        <taxon>Streptophyta</taxon>
        <taxon>Embryophyta</taxon>
        <taxon>Tracheophyta</taxon>
        <taxon>Spermatophyta</taxon>
        <taxon>Magnoliopsida</taxon>
        <taxon>eudicotyledons</taxon>
        <taxon>Gunneridae</taxon>
        <taxon>Pentapetalae</taxon>
        <taxon>rosids</taxon>
        <taxon>fabids</taxon>
        <taxon>Fabales</taxon>
        <taxon>Fabaceae</taxon>
        <taxon>Papilionoideae</taxon>
        <taxon>50 kb inversion clade</taxon>
        <taxon>NPAAA clade</taxon>
        <taxon>Hologalegina</taxon>
        <taxon>IRL clade</taxon>
        <taxon>Trifolieae</taxon>
        <taxon>Medicago</taxon>
    </lineage>
</organism>
<dbReference type="AlphaFoldDB" id="I3SAC4"/>
<accession>I3SAC4</accession>
<evidence type="ECO:0000313" key="1">
    <source>
        <dbReference type="EMBL" id="AFK37216.1"/>
    </source>
</evidence>
<sequence>MLLLTVKAFLSFLFAVLIFDAFGYWTQLKTRDWKLLDHIVHCLRSYVFFLGIPLRRALHTGLLNQGLLLSLKDAGSYTTSYTFAVR</sequence>
<protein>
    <submittedName>
        <fullName evidence="1">Uncharacterized protein</fullName>
    </submittedName>
</protein>
<proteinExistence type="evidence at transcript level"/>
<name>I3SAC4_MEDTR</name>
<dbReference type="EMBL" id="BT137421">
    <property type="protein sequence ID" value="AFK37216.1"/>
    <property type="molecule type" value="mRNA"/>
</dbReference>
<reference evidence="1" key="1">
    <citation type="submission" date="2012-05" db="EMBL/GenBank/DDBJ databases">
        <authorList>
            <person name="Krishnakumar V."/>
            <person name="Cheung F."/>
            <person name="Xiao Y."/>
            <person name="Chan A."/>
            <person name="Moskal W.A."/>
            <person name="Town C.D."/>
        </authorList>
    </citation>
    <scope>NUCLEOTIDE SEQUENCE</scope>
</reference>